<evidence type="ECO:0000313" key="3">
    <source>
        <dbReference type="EMBL" id="OZI46949.1"/>
    </source>
</evidence>
<dbReference type="Gene3D" id="2.60.120.1440">
    <property type="match status" value="1"/>
</dbReference>
<keyword evidence="1" id="KW-1133">Transmembrane helix</keyword>
<sequence length="202" mass="22531">MPPTEPDRSNVVNLDRRARKKRRPVPAIVVAGVVLVVIVLTFLVVDTLRETTPQWRERVSTASNQHSTVYLPDGSFMAVNGNTELLAEVFPRRREIALTRGEVWLQVSYQYLSTFSVKTGTEGVDIVPASDSTPDLAFNVRYVPGTELAVQVERGPVRVRTRTAGTRDFIELKTGEAIKVDLEMRRHSIGPVDPDHVGAWRG</sequence>
<dbReference type="Pfam" id="PF04773">
    <property type="entry name" value="FecR"/>
    <property type="match status" value="1"/>
</dbReference>
<dbReference type="PANTHER" id="PTHR30273:SF2">
    <property type="entry name" value="PROTEIN FECR"/>
    <property type="match status" value="1"/>
</dbReference>
<dbReference type="InterPro" id="IPR006860">
    <property type="entry name" value="FecR"/>
</dbReference>
<evidence type="ECO:0000256" key="1">
    <source>
        <dbReference type="SAM" id="Phobius"/>
    </source>
</evidence>
<feature type="transmembrane region" description="Helical" evidence="1">
    <location>
        <begin position="25"/>
        <end position="45"/>
    </location>
</feature>
<dbReference type="EMBL" id="NEVP01000011">
    <property type="protein sequence ID" value="OZI46949.1"/>
    <property type="molecule type" value="Genomic_DNA"/>
</dbReference>
<dbReference type="GO" id="GO:0016989">
    <property type="term" value="F:sigma factor antagonist activity"/>
    <property type="evidence" value="ECO:0007669"/>
    <property type="project" value="TreeGrafter"/>
</dbReference>
<keyword evidence="4" id="KW-1185">Reference proteome</keyword>
<accession>A0A261TBI5</accession>
<evidence type="ECO:0000259" key="2">
    <source>
        <dbReference type="Pfam" id="PF04773"/>
    </source>
</evidence>
<dbReference type="Proteomes" id="UP000216913">
    <property type="component" value="Unassembled WGS sequence"/>
</dbReference>
<keyword evidence="1" id="KW-0812">Transmembrane</keyword>
<protein>
    <recommendedName>
        <fullName evidence="2">FecR protein domain-containing protein</fullName>
    </recommendedName>
</protein>
<reference evidence="3 4" key="1">
    <citation type="submission" date="2017-05" db="EMBL/GenBank/DDBJ databases">
        <title>Complete and WGS of Bordetella genogroups.</title>
        <authorList>
            <person name="Spilker T."/>
            <person name="LiPuma J."/>
        </authorList>
    </citation>
    <scope>NUCLEOTIDE SEQUENCE [LARGE SCALE GENOMIC DNA]</scope>
    <source>
        <strain evidence="3 4">AU10456</strain>
    </source>
</reference>
<name>A0A261TBI5_9BORD</name>
<dbReference type="RefSeq" id="WP_094803094.1">
    <property type="nucleotide sequence ID" value="NZ_NEVN01000001.1"/>
</dbReference>
<evidence type="ECO:0000313" key="4">
    <source>
        <dbReference type="Proteomes" id="UP000216913"/>
    </source>
</evidence>
<dbReference type="PANTHER" id="PTHR30273">
    <property type="entry name" value="PERIPLASMIC SIGNAL SENSOR AND SIGMA FACTOR ACTIVATOR FECR-RELATED"/>
    <property type="match status" value="1"/>
</dbReference>
<feature type="domain" description="FecR protein" evidence="2">
    <location>
        <begin position="58"/>
        <end position="121"/>
    </location>
</feature>
<organism evidence="3 4">
    <name type="scientific">Bordetella genomosp. 5</name>
    <dbReference type="NCBI Taxonomy" id="1395608"/>
    <lineage>
        <taxon>Bacteria</taxon>
        <taxon>Pseudomonadati</taxon>
        <taxon>Pseudomonadota</taxon>
        <taxon>Betaproteobacteria</taxon>
        <taxon>Burkholderiales</taxon>
        <taxon>Alcaligenaceae</taxon>
        <taxon>Bordetella</taxon>
    </lineage>
</organism>
<gene>
    <name evidence="3" type="ORF">CAL25_20020</name>
</gene>
<comment type="caution">
    <text evidence="3">The sequence shown here is derived from an EMBL/GenBank/DDBJ whole genome shotgun (WGS) entry which is preliminary data.</text>
</comment>
<dbReference type="AlphaFoldDB" id="A0A261TBI5"/>
<proteinExistence type="predicted"/>
<keyword evidence="1" id="KW-0472">Membrane</keyword>
<dbReference type="OrthoDB" id="8682700at2"/>
<dbReference type="InterPro" id="IPR012373">
    <property type="entry name" value="Ferrdict_sens_TM"/>
</dbReference>